<dbReference type="GO" id="GO:0016197">
    <property type="term" value="P:endosomal transport"/>
    <property type="evidence" value="ECO:0007669"/>
    <property type="project" value="TreeGrafter"/>
</dbReference>
<dbReference type="SUPFAM" id="SSF52540">
    <property type="entry name" value="P-loop containing nucleoside triphosphate hydrolases"/>
    <property type="match status" value="1"/>
</dbReference>
<dbReference type="GO" id="GO:0007033">
    <property type="term" value="P:vacuole organization"/>
    <property type="evidence" value="ECO:0007669"/>
    <property type="project" value="TreeGrafter"/>
</dbReference>
<evidence type="ECO:0000256" key="1">
    <source>
        <dbReference type="ARBA" id="ARBA00022741"/>
    </source>
</evidence>
<dbReference type="InterPro" id="IPR050304">
    <property type="entry name" value="MT-severing_AAA_ATPase"/>
</dbReference>
<dbReference type="Pfam" id="PF09336">
    <property type="entry name" value="Vps4_C"/>
    <property type="match status" value="1"/>
</dbReference>
<dbReference type="Gene3D" id="3.40.50.300">
    <property type="entry name" value="P-loop containing nucleotide triphosphate hydrolases"/>
    <property type="match status" value="1"/>
</dbReference>
<evidence type="ECO:0000313" key="6">
    <source>
        <dbReference type="Proteomes" id="UP001303115"/>
    </source>
</evidence>
<dbReference type="InterPro" id="IPR003960">
    <property type="entry name" value="ATPase_AAA_CS"/>
</dbReference>
<reference evidence="6" key="1">
    <citation type="journal article" date="2023" name="Mol. Phylogenet. Evol.">
        <title>Genome-scale phylogeny and comparative genomics of the fungal order Sordariales.</title>
        <authorList>
            <person name="Hensen N."/>
            <person name="Bonometti L."/>
            <person name="Westerberg I."/>
            <person name="Brannstrom I.O."/>
            <person name="Guillou S."/>
            <person name="Cros-Aarteil S."/>
            <person name="Calhoun S."/>
            <person name="Haridas S."/>
            <person name="Kuo A."/>
            <person name="Mondo S."/>
            <person name="Pangilinan J."/>
            <person name="Riley R."/>
            <person name="LaButti K."/>
            <person name="Andreopoulos B."/>
            <person name="Lipzen A."/>
            <person name="Chen C."/>
            <person name="Yan M."/>
            <person name="Daum C."/>
            <person name="Ng V."/>
            <person name="Clum A."/>
            <person name="Steindorff A."/>
            <person name="Ohm R.A."/>
            <person name="Martin F."/>
            <person name="Silar P."/>
            <person name="Natvig D.O."/>
            <person name="Lalanne C."/>
            <person name="Gautier V."/>
            <person name="Ament-Velasquez S.L."/>
            <person name="Kruys A."/>
            <person name="Hutchinson M.I."/>
            <person name="Powell A.J."/>
            <person name="Barry K."/>
            <person name="Miller A.N."/>
            <person name="Grigoriev I.V."/>
            <person name="Debuchy R."/>
            <person name="Gladieux P."/>
            <person name="Hiltunen Thoren M."/>
            <person name="Johannesson H."/>
        </authorList>
    </citation>
    <scope>NUCLEOTIDE SEQUENCE [LARGE SCALE GENOMIC DNA]</scope>
    <source>
        <strain evidence="6">CBS 284.82</strain>
    </source>
</reference>
<feature type="compositionally biased region" description="Basic and acidic residues" evidence="3">
    <location>
        <begin position="45"/>
        <end position="59"/>
    </location>
</feature>
<dbReference type="InterPro" id="IPR015415">
    <property type="entry name" value="Spast_Vps4_C"/>
</dbReference>
<dbReference type="PANTHER" id="PTHR23074">
    <property type="entry name" value="AAA DOMAIN-CONTAINING"/>
    <property type="match status" value="1"/>
</dbReference>
<dbReference type="PANTHER" id="PTHR23074:SF83">
    <property type="entry name" value="VACUOLAR PROTEIN SORTING-ASSOCIATED PROTEIN 4A"/>
    <property type="match status" value="1"/>
</dbReference>
<feature type="domain" description="AAA+ ATPase" evidence="4">
    <location>
        <begin position="458"/>
        <end position="600"/>
    </location>
</feature>
<feature type="region of interest" description="Disordered" evidence="3">
    <location>
        <begin position="22"/>
        <end position="79"/>
    </location>
</feature>
<name>A0AAN6SPJ3_9PEZI</name>
<comment type="caution">
    <text evidence="5">The sequence shown here is derived from an EMBL/GenBank/DDBJ whole genome shotgun (WGS) entry which is preliminary data.</text>
</comment>
<evidence type="ECO:0000256" key="3">
    <source>
        <dbReference type="SAM" id="MobiDB-lite"/>
    </source>
</evidence>
<dbReference type="Proteomes" id="UP001303115">
    <property type="component" value="Unassembled WGS sequence"/>
</dbReference>
<sequence length="1192" mass="131216">MTPTSIPESSFDVLTPLLESLMIDTSEPKGAGSKSETETGLGLKSKSETESKTVPEPKSKPGHKSTPKPDSTPKPVDPSRCARCNLLRNSDRTLCEIPCCKRRICATCLEEALYERIQEDLWHHLESAQWVGCLANACKSLTAARGLGVINPEAPVAAHPTSKHTLDIAQRAREVLESIRPRPTRREWELAQRLHKALADHDIMKSWSQADFDVVSAPLFPVRSGFLTQPVPILTSMLKIESKTCTSCSAAFQAVDTSNEAAWTYVTTTFPGDWTWMVLGRPSKAMLPECAAKHSLDICPACLPKLMFSGLEFLDAISGSGNYRFVCPLCKHTLSPVQVERIARLIDPGRTPATLSGFSVSTTFALSSPTKPAALPKTLTSLLGSSNKSNLMGGGGLTKPADSENAAHKESLMSAIVTKKPNVRWNDVAGLTPAKHELQRAIVFPARFPNLYDEKRKASGAILLYGPPGTGKSYLAKAVATEVDHTLFSISSGDVVSKWMGESEKLIRQLFTLARENKPSIIFIDEIDALCSNREGGSGGAEKGNEHSSRLKTELLVQLDGLHGNDNTGVVVLAATNLPWALDPAFRRRFEPRVYIPLPDREARRQLFGIHSGKWGDVLTPEDVDELAGMTGGYSGSDIANVIKHALAVPLQTVQSARFFRVERGGDGEGVYAPCEGHEQGAVEMSWEKVPENRLLEPPVTAPDFKAVLRDRRVKSSVGLTEMRLLRTDKLQIVEFQGRDIPPYAILSHTCDVNADEDPCAWPSSFRSSRWFTRGWTLQELIAPGVVYFYGAGWKPIGSRDTLLNLVVEITKISPAYFTTGDLSQFSAAQKMSWAANRSTTRPEDEAYCLLGLFDINMPLLYGEGKRAFQRLQEEILRQSEDDSLFSHNHENILATSPWWFRYCGGVSRREAWPGRAPAPCYLALLSCGTSEATATLILHEESPGVFVKLAFPFRGVVRAAMEPRLAQRVTTMTLSILRGAAAHAKGAWDWRAGNQVVFFGDALRNQMRTDPQGAVVPPVMKPIIRPAVQDGLAETLASSQDGLRDKVIVQGPCQSASSFQLQYVYVGGFRQTWLERGDEVHFIPSETGSQGQPCVVFSSPDGESFMVTLQPTRASVNANLYTNIPSWNGKPTLGYMEMLEKQRRATKSESPCFQAPQRVDGKNEVVVRVQSRRRKNGWWVYVSVMQTPEES</sequence>
<dbReference type="Pfam" id="PF00004">
    <property type="entry name" value="AAA"/>
    <property type="match status" value="1"/>
</dbReference>
<evidence type="ECO:0000256" key="2">
    <source>
        <dbReference type="ARBA" id="ARBA00022840"/>
    </source>
</evidence>
<accession>A0AAN6SPJ3</accession>
<dbReference type="GO" id="GO:0005524">
    <property type="term" value="F:ATP binding"/>
    <property type="evidence" value="ECO:0007669"/>
    <property type="project" value="UniProtKB-KW"/>
</dbReference>
<keyword evidence="6" id="KW-1185">Reference proteome</keyword>
<proteinExistence type="predicted"/>
<dbReference type="GO" id="GO:0016887">
    <property type="term" value="F:ATP hydrolysis activity"/>
    <property type="evidence" value="ECO:0007669"/>
    <property type="project" value="InterPro"/>
</dbReference>
<evidence type="ECO:0000313" key="5">
    <source>
        <dbReference type="EMBL" id="KAK4034873.1"/>
    </source>
</evidence>
<dbReference type="AlphaFoldDB" id="A0AAN6SPJ3"/>
<keyword evidence="2" id="KW-0067">ATP-binding</keyword>
<dbReference type="InterPro" id="IPR003593">
    <property type="entry name" value="AAA+_ATPase"/>
</dbReference>
<dbReference type="Gene3D" id="1.10.8.60">
    <property type="match status" value="1"/>
</dbReference>
<evidence type="ECO:0000259" key="4">
    <source>
        <dbReference type="SMART" id="SM00382"/>
    </source>
</evidence>
<dbReference type="PROSITE" id="PS00674">
    <property type="entry name" value="AAA"/>
    <property type="match status" value="1"/>
</dbReference>
<protein>
    <recommendedName>
        <fullName evidence="4">AAA+ ATPase domain-containing protein</fullName>
    </recommendedName>
</protein>
<gene>
    <name evidence="5" type="ORF">C8A01DRAFT_18375</name>
</gene>
<dbReference type="InterPro" id="IPR027417">
    <property type="entry name" value="P-loop_NTPase"/>
</dbReference>
<dbReference type="InterPro" id="IPR003959">
    <property type="entry name" value="ATPase_AAA_core"/>
</dbReference>
<dbReference type="SMART" id="SM00382">
    <property type="entry name" value="AAA"/>
    <property type="match status" value="1"/>
</dbReference>
<dbReference type="EMBL" id="MU854462">
    <property type="protein sequence ID" value="KAK4034873.1"/>
    <property type="molecule type" value="Genomic_DNA"/>
</dbReference>
<dbReference type="FunFam" id="3.40.50.300:FF:002588">
    <property type="entry name" value="ATPase, AAA family"/>
    <property type="match status" value="1"/>
</dbReference>
<keyword evidence="1" id="KW-0547">Nucleotide-binding</keyword>
<organism evidence="5 6">
    <name type="scientific">Parachaetomium inaequale</name>
    <dbReference type="NCBI Taxonomy" id="2588326"/>
    <lineage>
        <taxon>Eukaryota</taxon>
        <taxon>Fungi</taxon>
        <taxon>Dikarya</taxon>
        <taxon>Ascomycota</taxon>
        <taxon>Pezizomycotina</taxon>
        <taxon>Sordariomycetes</taxon>
        <taxon>Sordariomycetidae</taxon>
        <taxon>Sordariales</taxon>
        <taxon>Chaetomiaceae</taxon>
        <taxon>Parachaetomium</taxon>
    </lineage>
</organism>